<protein>
    <submittedName>
        <fullName evidence="1">Uncharacterized protein</fullName>
    </submittedName>
</protein>
<dbReference type="RefSeq" id="WP_208340987.1">
    <property type="nucleotide sequence ID" value="NZ_JAENQO010000007.1"/>
</dbReference>
<dbReference type="EMBL" id="JAENQP010000007">
    <property type="protein sequence ID" value="MBO3359383.1"/>
    <property type="molecule type" value="Genomic_DNA"/>
</dbReference>
<evidence type="ECO:0000313" key="2">
    <source>
        <dbReference type="Proteomes" id="UP000668068"/>
    </source>
</evidence>
<proteinExistence type="predicted"/>
<reference evidence="1" key="1">
    <citation type="submission" date="2020-12" db="EMBL/GenBank/DDBJ databases">
        <title>Comparative genomics of Clostridium perfringens reveals patterns of host-associated phylogenetic clades and virulence factors.</title>
        <authorList>
            <person name="Smith A.H."/>
            <person name="Geier R."/>
        </authorList>
    </citation>
    <scope>NUCLEOTIDE SEQUENCE</scope>
    <source>
        <strain evidence="1">CHD30677R</strain>
    </source>
</reference>
<organism evidence="1 2">
    <name type="scientific">Clostridium perfringens</name>
    <dbReference type="NCBI Taxonomy" id="1502"/>
    <lineage>
        <taxon>Bacteria</taxon>
        <taxon>Bacillati</taxon>
        <taxon>Bacillota</taxon>
        <taxon>Clostridia</taxon>
        <taxon>Eubacteriales</taxon>
        <taxon>Clostridiaceae</taxon>
        <taxon>Clostridium</taxon>
    </lineage>
</organism>
<gene>
    <name evidence="1" type="ORF">JJB47_11440</name>
</gene>
<comment type="caution">
    <text evidence="1">The sequence shown here is derived from an EMBL/GenBank/DDBJ whole genome shotgun (WGS) entry which is preliminary data.</text>
</comment>
<dbReference type="AlphaFoldDB" id="A0AAW4J3Z0"/>
<accession>A0AAW4J3Z0</accession>
<sequence>MGEKHTNKRKFWDYMCTNPSCKKKYLTSELEEMGYIDHINLGIVYNCPSCGHSHFEQK</sequence>
<evidence type="ECO:0000313" key="1">
    <source>
        <dbReference type="EMBL" id="MBO3359383.1"/>
    </source>
</evidence>
<name>A0AAW4J3Z0_CLOPF</name>
<dbReference type="Proteomes" id="UP000668068">
    <property type="component" value="Unassembled WGS sequence"/>
</dbReference>